<keyword evidence="3" id="KW-0812">Transmembrane</keyword>
<dbReference type="GO" id="GO:0004222">
    <property type="term" value="F:metalloendopeptidase activity"/>
    <property type="evidence" value="ECO:0007669"/>
    <property type="project" value="InterPro"/>
</dbReference>
<evidence type="ECO:0000256" key="3">
    <source>
        <dbReference type="SAM" id="Phobius"/>
    </source>
</evidence>
<dbReference type="KEGG" id="smam:Mal15_67030"/>
<feature type="region of interest" description="Disordered" evidence="2">
    <location>
        <begin position="572"/>
        <end position="592"/>
    </location>
</feature>
<feature type="transmembrane region" description="Helical" evidence="3">
    <location>
        <begin position="435"/>
        <end position="453"/>
    </location>
</feature>
<dbReference type="CDD" id="cd05709">
    <property type="entry name" value="S2P-M50"/>
    <property type="match status" value="1"/>
</dbReference>
<feature type="coiled-coil region" evidence="1">
    <location>
        <begin position="532"/>
        <end position="566"/>
    </location>
</feature>
<dbReference type="GO" id="GO:0005737">
    <property type="term" value="C:cytoplasm"/>
    <property type="evidence" value="ECO:0007669"/>
    <property type="project" value="TreeGrafter"/>
</dbReference>
<dbReference type="GO" id="GO:0016020">
    <property type="term" value="C:membrane"/>
    <property type="evidence" value="ECO:0007669"/>
    <property type="project" value="InterPro"/>
</dbReference>
<protein>
    <submittedName>
        <fullName evidence="4">HlyD family secretion protein</fullName>
    </submittedName>
</protein>
<proteinExistence type="predicted"/>
<dbReference type="AlphaFoldDB" id="A0A5B9MMF5"/>
<keyword evidence="3" id="KW-1133">Transmembrane helix</keyword>
<dbReference type="SUPFAM" id="SSF111369">
    <property type="entry name" value="HlyD-like secretion proteins"/>
    <property type="match status" value="1"/>
</dbReference>
<gene>
    <name evidence="4" type="ORF">Mal15_67030</name>
</gene>
<feature type="transmembrane region" description="Helical" evidence="3">
    <location>
        <begin position="397"/>
        <end position="414"/>
    </location>
</feature>
<keyword evidence="1" id="KW-0175">Coiled coil</keyword>
<evidence type="ECO:0000256" key="2">
    <source>
        <dbReference type="SAM" id="MobiDB-lite"/>
    </source>
</evidence>
<dbReference type="Proteomes" id="UP000321353">
    <property type="component" value="Chromosome"/>
</dbReference>
<feature type="transmembrane region" description="Helical" evidence="3">
    <location>
        <begin position="191"/>
        <end position="211"/>
    </location>
</feature>
<sequence length="750" mass="83268">MTLRPRRHHHAANTPTGLRKRPDLVVVQTFHKHDSAVVVKDPVAMKYHRLRDDEWFVLERLSPGVLLETLRRQYEARFPPTKLSLSQLNELLFLFHRLGLAVSDRAGQGDRLLEKRDADRRRRIQEPLANLLFLRFPGVDPEPLLRWLSPFARPLLSVVGLTVMALIAAAAILTLASQWPRFVAEFPAMDQWLHVRAVFTLAAVISVTKVLHELGHAVVCKHFGGECHQMGPMLLVFTPALYCDTSDSWMLPNRFARAAVGLAGIGTEIMLASIATLIWASTGPSLIHHVAMNVMLVCSVSTVLFNANPLLRFDGYYVLSDLCDVPNLGHQSRQQLSRLTARLFLGITSTDHTPTSGRERFWLVVYAVMAAAYRWMLTLLILWLLLTMLRPYRLESVSQVLCLLAIGGLFYSALRAPISFLSHPGQRRRIDMNHVIKSGAVLAILLVIASIPLPSGESATGRIVPHDETPIYIGTAGHLDHLLATAGSRVEQGDLVATLENPEIVRQYSRAESRVASQRALVDALKSSRLVISDAANELPVAEATLVELERQLETRRGRLEALKIHASTSGRLIAPPKRPPSQQLATTSRAANEDADVTLAGWSGDPTEPRNRGCFLESGSELFTLIGDDRWDVELIVSATQVQRINVSNDVKLVLESDPAHPLIGSVAEISSKQWTVDDNRQRHDDQRAVQHETPLETSYVVRVELAPSDSAAKDALLPGADVSARITAEPISLLGRTTRFLNRLLRFR</sequence>
<evidence type="ECO:0000313" key="5">
    <source>
        <dbReference type="Proteomes" id="UP000321353"/>
    </source>
</evidence>
<keyword evidence="3" id="KW-0472">Membrane</keyword>
<organism evidence="4 5">
    <name type="scientific">Stieleria maiorica</name>
    <dbReference type="NCBI Taxonomy" id="2795974"/>
    <lineage>
        <taxon>Bacteria</taxon>
        <taxon>Pseudomonadati</taxon>
        <taxon>Planctomycetota</taxon>
        <taxon>Planctomycetia</taxon>
        <taxon>Pirellulales</taxon>
        <taxon>Pirellulaceae</taxon>
        <taxon>Stieleria</taxon>
    </lineage>
</organism>
<dbReference type="PANTHER" id="PTHR13325">
    <property type="entry name" value="PROTEASE M50 MEMBRANE-BOUND TRANSCRIPTION FACTOR SITE 2 PROTEASE"/>
    <property type="match status" value="1"/>
</dbReference>
<evidence type="ECO:0000256" key="1">
    <source>
        <dbReference type="SAM" id="Coils"/>
    </source>
</evidence>
<dbReference type="GO" id="GO:0031293">
    <property type="term" value="P:membrane protein intracellular domain proteolysis"/>
    <property type="evidence" value="ECO:0007669"/>
    <property type="project" value="TreeGrafter"/>
</dbReference>
<feature type="transmembrane region" description="Helical" evidence="3">
    <location>
        <begin position="286"/>
        <end position="307"/>
    </location>
</feature>
<dbReference type="Gene3D" id="1.10.287.470">
    <property type="entry name" value="Helix hairpin bin"/>
    <property type="match status" value="1"/>
</dbReference>
<dbReference type="InterPro" id="IPR001193">
    <property type="entry name" value="MBTPS2"/>
</dbReference>
<dbReference type="Gene3D" id="2.40.50.100">
    <property type="match status" value="1"/>
</dbReference>
<feature type="compositionally biased region" description="Polar residues" evidence="2">
    <location>
        <begin position="581"/>
        <end position="591"/>
    </location>
</feature>
<dbReference type="Gene3D" id="2.40.30.170">
    <property type="match status" value="1"/>
</dbReference>
<feature type="transmembrane region" description="Helical" evidence="3">
    <location>
        <begin position="258"/>
        <end position="280"/>
    </location>
</feature>
<feature type="transmembrane region" description="Helical" evidence="3">
    <location>
        <begin position="155"/>
        <end position="179"/>
    </location>
</feature>
<accession>A0A5B9MMF5</accession>
<reference evidence="4 5" key="1">
    <citation type="submission" date="2019-02" db="EMBL/GenBank/DDBJ databases">
        <title>Planctomycetal bacteria perform biofilm scaping via a novel small molecule.</title>
        <authorList>
            <person name="Jeske O."/>
            <person name="Boedeker C."/>
            <person name="Wiegand S."/>
            <person name="Breitling P."/>
            <person name="Kallscheuer N."/>
            <person name="Jogler M."/>
            <person name="Rohde M."/>
            <person name="Petersen J."/>
            <person name="Medema M.H."/>
            <person name="Surup F."/>
            <person name="Jogler C."/>
        </authorList>
    </citation>
    <scope>NUCLEOTIDE SEQUENCE [LARGE SCALE GENOMIC DNA]</scope>
    <source>
        <strain evidence="4 5">Mal15</strain>
    </source>
</reference>
<dbReference type="PANTHER" id="PTHR13325:SF3">
    <property type="entry name" value="MEMBRANE-BOUND TRANSCRIPTION FACTOR SITE-2 PROTEASE"/>
    <property type="match status" value="1"/>
</dbReference>
<evidence type="ECO:0000313" key="4">
    <source>
        <dbReference type="EMBL" id="QEG02582.1"/>
    </source>
</evidence>
<keyword evidence="5" id="KW-1185">Reference proteome</keyword>
<dbReference type="EMBL" id="CP036264">
    <property type="protein sequence ID" value="QEG02582.1"/>
    <property type="molecule type" value="Genomic_DNA"/>
</dbReference>
<dbReference type="RefSeq" id="WP_147871499.1">
    <property type="nucleotide sequence ID" value="NZ_CP036264.1"/>
</dbReference>
<feature type="transmembrane region" description="Helical" evidence="3">
    <location>
        <begin position="361"/>
        <end position="385"/>
    </location>
</feature>
<name>A0A5B9MMF5_9BACT</name>